<protein>
    <recommendedName>
        <fullName evidence="4">IgGFc-binding protein N-terminal domain-containing protein</fullName>
    </recommendedName>
</protein>
<sequence length="420" mass="46965" precursor="true">MSKVRISRHRYREKWMTRARKVTLGLCLALIVPTVDAANQEIRALFQPDPAQPSKNVFVNKTPNSGYCADWPVQCTENGMFSIQMPVRFRSSRPMFPGDSIALKVPANWRQLMVTNTLTQETERVEVRIIGAGSKFILSDTAANLVGVTDHLEGHQKLWVGQAWVHASPPCQYSGVGVYSERTFRFFWKTPLEEYCRKQTLYTIPGIEFDTLDIAYELRTPNPLGMSSGLYTGSLLYSLGAGGDFELGPLMIPDDNQLTLDFALDVQHTLKVDLPPGGNRVTLEPDGGWASWINSGRKPTKIYRDQMFYISASSRFRVTMLCTSTDGTRCKLGSPKGNTTEVETYLTLPSGISGPEGGDVKLQRLQYNTWLGPYQPGIYLDRKVGSLRFEVPRDAIDVLLKPGLNDTLSGHITIIWDSEV</sequence>
<name>A0A5E7AD64_PSEFL</name>
<organism evidence="2 3">
    <name type="scientific">Pseudomonas fluorescens</name>
    <dbReference type="NCBI Taxonomy" id="294"/>
    <lineage>
        <taxon>Bacteria</taxon>
        <taxon>Pseudomonadati</taxon>
        <taxon>Pseudomonadota</taxon>
        <taxon>Gammaproteobacteria</taxon>
        <taxon>Pseudomonadales</taxon>
        <taxon>Pseudomonadaceae</taxon>
        <taxon>Pseudomonas</taxon>
    </lineage>
</organism>
<feature type="chain" id="PRO_5022900100" description="IgGFc-binding protein N-terminal domain-containing protein" evidence="1">
    <location>
        <begin position="38"/>
        <end position="420"/>
    </location>
</feature>
<feature type="signal peptide" evidence="1">
    <location>
        <begin position="1"/>
        <end position="37"/>
    </location>
</feature>
<dbReference type="Proteomes" id="UP000325375">
    <property type="component" value="Unassembled WGS sequence"/>
</dbReference>
<evidence type="ECO:0000313" key="2">
    <source>
        <dbReference type="EMBL" id="VVN76946.1"/>
    </source>
</evidence>
<evidence type="ECO:0008006" key="4">
    <source>
        <dbReference type="Google" id="ProtNLM"/>
    </source>
</evidence>
<reference evidence="2 3" key="1">
    <citation type="submission" date="2019-09" db="EMBL/GenBank/DDBJ databases">
        <authorList>
            <person name="Chandra G."/>
            <person name="Truman W A."/>
        </authorList>
    </citation>
    <scope>NUCLEOTIDE SEQUENCE [LARGE SCALE GENOMIC DNA]</scope>
    <source>
        <strain evidence="2">PS718</strain>
    </source>
</reference>
<keyword evidence="1" id="KW-0732">Signal</keyword>
<accession>A0A5E7AD64</accession>
<proteinExistence type="predicted"/>
<gene>
    <name evidence="2" type="ORF">PS718_00804</name>
</gene>
<dbReference type="EMBL" id="CABVHX010000002">
    <property type="protein sequence ID" value="VVN76946.1"/>
    <property type="molecule type" value="Genomic_DNA"/>
</dbReference>
<dbReference type="AlphaFoldDB" id="A0A5E7AD64"/>
<evidence type="ECO:0000313" key="3">
    <source>
        <dbReference type="Proteomes" id="UP000325375"/>
    </source>
</evidence>
<evidence type="ECO:0000256" key="1">
    <source>
        <dbReference type="SAM" id="SignalP"/>
    </source>
</evidence>